<keyword evidence="2" id="KW-1185">Reference proteome</keyword>
<reference evidence="1" key="2">
    <citation type="submission" date="2021-10" db="EMBL/GenBank/DDBJ databases">
        <authorList>
            <person name="Piombo E."/>
        </authorList>
    </citation>
    <scope>NUCLEOTIDE SEQUENCE</scope>
</reference>
<organism evidence="1 2">
    <name type="scientific">Clonostachys rosea f. rosea IK726</name>
    <dbReference type="NCBI Taxonomy" id="1349383"/>
    <lineage>
        <taxon>Eukaryota</taxon>
        <taxon>Fungi</taxon>
        <taxon>Dikarya</taxon>
        <taxon>Ascomycota</taxon>
        <taxon>Pezizomycotina</taxon>
        <taxon>Sordariomycetes</taxon>
        <taxon>Hypocreomycetidae</taxon>
        <taxon>Hypocreales</taxon>
        <taxon>Bionectriaceae</taxon>
        <taxon>Clonostachys</taxon>
    </lineage>
</organism>
<accession>A0ACA9U4Q5</accession>
<protein>
    <submittedName>
        <fullName evidence="1">Uncharacterized protein</fullName>
    </submittedName>
</protein>
<comment type="caution">
    <text evidence="1">The sequence shown here is derived from an EMBL/GenBank/DDBJ whole genome shotgun (WGS) entry which is preliminary data.</text>
</comment>
<dbReference type="EMBL" id="CADEHS020000024">
    <property type="protein sequence ID" value="CAG9948280.1"/>
    <property type="molecule type" value="Genomic_DNA"/>
</dbReference>
<gene>
    <name evidence="1" type="ORF">CRV2_00013815</name>
</gene>
<evidence type="ECO:0000313" key="1">
    <source>
        <dbReference type="EMBL" id="CAG9948280.1"/>
    </source>
</evidence>
<proteinExistence type="predicted"/>
<evidence type="ECO:0000313" key="2">
    <source>
        <dbReference type="Proteomes" id="UP000836387"/>
    </source>
</evidence>
<sequence>MPVDELPLEILSQILGLVTAPGGTERLDRHHAENISRARLVCRQWNSLAVGHLFHTITLRHGEGVGDFRTWHQMIDSSVVRDVAKAAIIETYPETLFEVDFEAFSAWEAEGVYPAFTHAINRVLELGKLKTVQISFSEHCAGLEYENEASGMYFETPSSRNHTLRAVFSAIRQRAKDPAVSKITNLVLINLQNLPNPDFVTTDLFRDVMKDISHLKLQIANEDTEVGTTNGQLWQIERRLFEPFLHQYWLTPIADQLTTLDIGFNELWGSIPAYFDGEGLLFSRLRNLRLYNFTISHHKHFDWVLAQNSLQCLILKDCYIATYLVLAKADLEEWELPTHDWDRFPDGAFGFSREAEAVYSFNGTWKTIFNRIEAELPHLLTFRAHYGAAKESVSSELNLLSPSRYIAFEYGTTPSTWVEADIQTGEMIFGDNNPSSLPRRWMDGLMHPLKRRKLNVAKYRQEVDGIALDSLVKTLRQRTWYRQV</sequence>
<dbReference type="Proteomes" id="UP000836387">
    <property type="component" value="Unassembled WGS sequence"/>
</dbReference>
<name>A0ACA9U4Q5_BIOOC</name>
<reference evidence="1" key="1">
    <citation type="submission" date="2020-04" db="EMBL/GenBank/DDBJ databases">
        <authorList>
            <person name="Broberg M."/>
        </authorList>
    </citation>
    <scope>NUCLEOTIDE SEQUENCE</scope>
</reference>